<evidence type="ECO:0000256" key="3">
    <source>
        <dbReference type="SAM" id="Phobius"/>
    </source>
</evidence>
<evidence type="ECO:0000313" key="4">
    <source>
        <dbReference type="EMBL" id="GLK54778.1"/>
    </source>
</evidence>
<feature type="compositionally biased region" description="Basic and acidic residues" evidence="2">
    <location>
        <begin position="812"/>
        <end position="821"/>
    </location>
</feature>
<reference evidence="5 6" key="2">
    <citation type="submission" date="2021-01" db="EMBL/GenBank/DDBJ databases">
        <title>Genomic Encyclopedia of Type Strains, Phase IV (KMG-IV): sequencing the most valuable type-strain genomes for metagenomic binning, comparative biology and taxonomic classification.</title>
        <authorList>
            <person name="Goeker M."/>
        </authorList>
    </citation>
    <scope>NUCLEOTIDE SEQUENCE [LARGE SCALE GENOMIC DNA]</scope>
    <source>
        <strain evidence="5 6">DSM 6130</strain>
    </source>
</reference>
<evidence type="ECO:0000256" key="1">
    <source>
        <dbReference type="SAM" id="Coils"/>
    </source>
</evidence>
<comment type="caution">
    <text evidence="4">The sequence shown here is derived from an EMBL/GenBank/DDBJ whole genome shotgun (WGS) entry which is preliminary data.</text>
</comment>
<dbReference type="EMBL" id="JAFBCY010000002">
    <property type="protein sequence ID" value="MBM7851718.1"/>
    <property type="molecule type" value="Genomic_DNA"/>
</dbReference>
<sequence>MNETQPDPRGARGALIDRLVRRARLALVWEGAWPALAAAITVVALFLSLSWFGLWDALPPLGRMAGVALFALAGLAALAPLIRIAAPGRGDLLARIDRASGVAHRPATSLDDRLAPTTGDDPLTRALWQAHRARVEAEARRLKAPAPAPRLAARDPYALRFLVGLVLVVAFSVAGGDRAARVLTAFDWTAPTAEATPARIDAWVAPPAYTGRPPIYLTAGRPAAAVVDPRAAAAPDAPQVAEAVRAPTGSILVVRAAGGSADIRATGGAEPVELPGRTPDGVVERRFKLTGEAEATVETVGAEPRVWRFAAIPDQPPTIALASPPQRSARGTLTVAYDVKDDYGVAGAEARFALRPTPAPKPLFGQKASTEEPVAKRPLYDAPKVALGLPRARAREGQAQTPLDLMEHPWAGADVVMTLHARDEAGQEGASAATPLRLPARPFTNPLARALVEQRRDLALDANAKPKVAQALQALMLLPEEFTPQASIYLGLRTAYRRLELAHADDQLREVADYLWQMALRIEDGDLPEAEKNLRAAEEALRKALENGASEQEIAKLTEDLRKALDQFMKELAQKAQQQPNSQAQKSPNGAQAVTPQDLQKMIDRMEQMAKSGARDAARQALNELRQMLDNLQTAQRQQQDPNSQAQQQQLDKLQDMIREQSKLRDKTFQQFRQNERADRNQRGQQGRRQPDQQGQKGEQDQMGALAEQQQALRDKLDQLMKEMQDGQAGQQQRQGQRPGQLPGQQQGQQPGQQGRQPGQQGQGQQPGQGQQGQQGQGQQGEGENALGEAGRSMGDARGSLGQGETGQALDDQGKALENLRKGAQNLANQMQEGQQGGEPGQQPGEGAQGMREGENGRDDDPLGRPVRRRESDGTTTKVPGEIEAQRARRVLEELRRRLGENERSRDELDYLERLLTP</sequence>
<dbReference type="Pfam" id="PF13779">
    <property type="entry name" value="DUF4175"/>
    <property type="match status" value="1"/>
</dbReference>
<organism evidence="4 7">
    <name type="scientific">Methylopila capsulata</name>
    <dbReference type="NCBI Taxonomy" id="61654"/>
    <lineage>
        <taxon>Bacteria</taxon>
        <taxon>Pseudomonadati</taxon>
        <taxon>Pseudomonadota</taxon>
        <taxon>Alphaproteobacteria</taxon>
        <taxon>Hyphomicrobiales</taxon>
        <taxon>Methylopilaceae</taxon>
        <taxon>Methylopila</taxon>
    </lineage>
</organism>
<dbReference type="Proteomes" id="UP001143400">
    <property type="component" value="Unassembled WGS sequence"/>
</dbReference>
<feature type="region of interest" description="Disordered" evidence="2">
    <location>
        <begin position="675"/>
        <end position="885"/>
    </location>
</feature>
<name>A0A9W6MR06_9HYPH</name>
<feature type="compositionally biased region" description="Basic and acidic residues" evidence="2">
    <location>
        <begin position="852"/>
        <end position="873"/>
    </location>
</feature>
<gene>
    <name evidence="4" type="ORF">GCM10008170_07970</name>
    <name evidence="5" type="ORF">JOD31_001943</name>
</gene>
<feature type="compositionally biased region" description="Low complexity" evidence="2">
    <location>
        <begin position="574"/>
        <end position="589"/>
    </location>
</feature>
<feature type="compositionally biased region" description="Gly residues" evidence="2">
    <location>
        <begin position="761"/>
        <end position="781"/>
    </location>
</feature>
<reference evidence="4" key="1">
    <citation type="journal article" date="2014" name="Int. J. Syst. Evol. Microbiol.">
        <title>Complete genome sequence of Corynebacterium casei LMG S-19264T (=DSM 44701T), isolated from a smear-ripened cheese.</title>
        <authorList>
            <consortium name="US DOE Joint Genome Institute (JGI-PGF)"/>
            <person name="Walter F."/>
            <person name="Albersmeier A."/>
            <person name="Kalinowski J."/>
            <person name="Ruckert C."/>
        </authorList>
    </citation>
    <scope>NUCLEOTIDE SEQUENCE</scope>
    <source>
        <strain evidence="4">VKM B-1606</strain>
    </source>
</reference>
<dbReference type="InterPro" id="IPR012683">
    <property type="entry name" value="CHP02302_TM"/>
</dbReference>
<dbReference type="NCBIfam" id="TIGR02302">
    <property type="entry name" value="aProt_lowcomp"/>
    <property type="match status" value="1"/>
</dbReference>
<dbReference type="Gene3D" id="1.20.1260.80">
    <property type="match status" value="1"/>
</dbReference>
<keyword evidence="6" id="KW-1185">Reference proteome</keyword>
<evidence type="ECO:0000313" key="6">
    <source>
        <dbReference type="Proteomes" id="UP000758856"/>
    </source>
</evidence>
<feature type="transmembrane region" description="Helical" evidence="3">
    <location>
        <begin position="64"/>
        <end position="86"/>
    </location>
</feature>
<feature type="transmembrane region" description="Helical" evidence="3">
    <location>
        <begin position="31"/>
        <end position="52"/>
    </location>
</feature>
<protein>
    <submittedName>
        <fullName evidence="5">Uncharacterized protein (TIGR02302 family)</fullName>
    </submittedName>
</protein>
<feature type="compositionally biased region" description="Basic and acidic residues" evidence="2">
    <location>
        <begin position="713"/>
        <end position="725"/>
    </location>
</feature>
<dbReference type="RefSeq" id="WP_204950118.1">
    <property type="nucleotide sequence ID" value="NZ_BSFF01000001.1"/>
</dbReference>
<feature type="compositionally biased region" description="Low complexity" evidence="2">
    <location>
        <begin position="683"/>
        <end position="697"/>
    </location>
</feature>
<keyword evidence="3" id="KW-0472">Membrane</keyword>
<evidence type="ECO:0000256" key="2">
    <source>
        <dbReference type="SAM" id="MobiDB-lite"/>
    </source>
</evidence>
<accession>A0A9W6MR06</accession>
<dbReference type="Proteomes" id="UP000758856">
    <property type="component" value="Unassembled WGS sequence"/>
</dbReference>
<feature type="compositionally biased region" description="Low complexity" evidence="2">
    <location>
        <begin position="727"/>
        <end position="760"/>
    </location>
</feature>
<feature type="compositionally biased region" description="Low complexity" evidence="2">
    <location>
        <begin position="841"/>
        <end position="851"/>
    </location>
</feature>
<feature type="coiled-coil region" evidence="1">
    <location>
        <begin position="615"/>
        <end position="664"/>
    </location>
</feature>
<evidence type="ECO:0000313" key="7">
    <source>
        <dbReference type="Proteomes" id="UP001143400"/>
    </source>
</evidence>
<feature type="transmembrane region" description="Helical" evidence="3">
    <location>
        <begin position="157"/>
        <end position="176"/>
    </location>
</feature>
<dbReference type="EMBL" id="BSFF01000001">
    <property type="protein sequence ID" value="GLK54778.1"/>
    <property type="molecule type" value="Genomic_DNA"/>
</dbReference>
<proteinExistence type="predicted"/>
<keyword evidence="3" id="KW-0812">Transmembrane</keyword>
<feature type="region of interest" description="Disordered" evidence="2">
    <location>
        <begin position="573"/>
        <end position="594"/>
    </location>
</feature>
<keyword evidence="3" id="KW-1133">Transmembrane helix</keyword>
<evidence type="ECO:0000313" key="5">
    <source>
        <dbReference type="EMBL" id="MBM7851718.1"/>
    </source>
</evidence>
<reference evidence="4" key="3">
    <citation type="submission" date="2023-01" db="EMBL/GenBank/DDBJ databases">
        <authorList>
            <person name="Sun Q."/>
            <person name="Evtushenko L."/>
        </authorList>
    </citation>
    <scope>NUCLEOTIDE SEQUENCE</scope>
    <source>
        <strain evidence="4">VKM B-1606</strain>
    </source>
</reference>
<dbReference type="AlphaFoldDB" id="A0A9W6MR06"/>
<keyword evidence="1" id="KW-0175">Coiled coil</keyword>